<sequence length="232" mass="25672">MQSRKRSFNNSAGECIVLQSPADSVDVLCRPHRDQQHKRSCGTDSNPAPGQLRQSDVQAFFNSLLAPYLHNMPSPQALSAYSGLDEAGWQSFAELNALMAQCFHKLPSGALRGYHSFTTQERSALWLNYAKAHHVPAEAATTPAPVAYNPRHLQLVRFLLEWVMSSAADASLTEYTIELPDWMVGYAARWGWGQSSIKLLVLQGYPAMDPCCSRVSSSRAHCCRLFAPMSIA</sequence>
<keyword evidence="2" id="KW-1185">Reference proteome</keyword>
<evidence type="ECO:0000313" key="2">
    <source>
        <dbReference type="Proteomes" id="UP000256970"/>
    </source>
</evidence>
<accession>A0A383VN74</accession>
<dbReference type="Proteomes" id="UP000256970">
    <property type="component" value="Unassembled WGS sequence"/>
</dbReference>
<organism evidence="1 2">
    <name type="scientific">Tetradesmus obliquus</name>
    <name type="common">Green alga</name>
    <name type="synonym">Acutodesmus obliquus</name>
    <dbReference type="NCBI Taxonomy" id="3088"/>
    <lineage>
        <taxon>Eukaryota</taxon>
        <taxon>Viridiplantae</taxon>
        <taxon>Chlorophyta</taxon>
        <taxon>core chlorophytes</taxon>
        <taxon>Chlorophyceae</taxon>
        <taxon>CS clade</taxon>
        <taxon>Sphaeropleales</taxon>
        <taxon>Scenedesmaceae</taxon>
        <taxon>Tetradesmus</taxon>
    </lineage>
</organism>
<protein>
    <submittedName>
        <fullName evidence="1">Uncharacterized protein</fullName>
    </submittedName>
</protein>
<dbReference type="EMBL" id="FNXT01000767">
    <property type="protein sequence ID" value="SZX66975.1"/>
    <property type="molecule type" value="Genomic_DNA"/>
</dbReference>
<gene>
    <name evidence="1" type="ORF">BQ4739_LOCUS7401</name>
</gene>
<reference evidence="1 2" key="1">
    <citation type="submission" date="2016-10" db="EMBL/GenBank/DDBJ databases">
        <authorList>
            <person name="Cai Z."/>
        </authorList>
    </citation>
    <scope>NUCLEOTIDE SEQUENCE [LARGE SCALE GENOMIC DNA]</scope>
</reference>
<evidence type="ECO:0000313" key="1">
    <source>
        <dbReference type="EMBL" id="SZX66975.1"/>
    </source>
</evidence>
<name>A0A383VN74_TETOB</name>
<dbReference type="AlphaFoldDB" id="A0A383VN74"/>
<proteinExistence type="predicted"/>